<proteinExistence type="predicted"/>
<name>A0ABR8SCP4_9BURK</name>
<gene>
    <name evidence="1" type="ORF">H9646_12020</name>
</gene>
<dbReference type="Proteomes" id="UP000634919">
    <property type="component" value="Unassembled WGS sequence"/>
</dbReference>
<accession>A0ABR8SCP4</accession>
<reference evidence="1 2" key="1">
    <citation type="submission" date="2020-08" db="EMBL/GenBank/DDBJ databases">
        <title>A Genomic Blueprint of the Chicken Gut Microbiome.</title>
        <authorList>
            <person name="Gilroy R."/>
            <person name="Ravi A."/>
            <person name="Getino M."/>
            <person name="Pursley I."/>
            <person name="Horton D.L."/>
            <person name="Alikhan N.-F."/>
            <person name="Baker D."/>
            <person name="Gharbi K."/>
            <person name="Hall N."/>
            <person name="Watson M."/>
            <person name="Adriaenssens E.M."/>
            <person name="Foster-Nyarko E."/>
            <person name="Jarju S."/>
            <person name="Secka A."/>
            <person name="Antonio M."/>
            <person name="Oren A."/>
            <person name="Chaudhuri R."/>
            <person name="La Ragione R.M."/>
            <person name="Hildebrand F."/>
            <person name="Pallen M.J."/>
        </authorList>
    </citation>
    <scope>NUCLEOTIDE SEQUENCE [LARGE SCALE GENOMIC DNA]</scope>
    <source>
        <strain evidence="1 2">Sa2CVA6</strain>
    </source>
</reference>
<dbReference type="EMBL" id="JACSQK010000005">
    <property type="protein sequence ID" value="MBD7961213.1"/>
    <property type="molecule type" value="Genomic_DNA"/>
</dbReference>
<dbReference type="InterPro" id="IPR005358">
    <property type="entry name" value="Puta_zinc/iron-chelating_dom"/>
</dbReference>
<organism evidence="1 2">
    <name type="scientific">Comamonas avium</name>
    <dbReference type="NCBI Taxonomy" id="2762231"/>
    <lineage>
        <taxon>Bacteria</taxon>
        <taxon>Pseudomonadati</taxon>
        <taxon>Pseudomonadota</taxon>
        <taxon>Betaproteobacteria</taxon>
        <taxon>Burkholderiales</taxon>
        <taxon>Comamonadaceae</taxon>
        <taxon>Comamonas</taxon>
    </lineage>
</organism>
<dbReference type="RefSeq" id="WP_191723595.1">
    <property type="nucleotide sequence ID" value="NZ_JACSQK010000005.1"/>
</dbReference>
<sequence length="121" mass="13460">MSEAIHPCLLCGKCCQNYRVEFSIYELQSMGGTVPDHLAHEVPAKGNRARMNGTEQHPVRCAALSDLPHLGEGCVGCGIYEQRSRPCRDFPFASYGCHDTREKFGLPALQEHEITPWLESA</sequence>
<protein>
    <submittedName>
        <fullName evidence="1">YkgJ family cysteine cluster protein</fullName>
    </submittedName>
</protein>
<evidence type="ECO:0000313" key="2">
    <source>
        <dbReference type="Proteomes" id="UP000634919"/>
    </source>
</evidence>
<dbReference type="Pfam" id="PF03692">
    <property type="entry name" value="CxxCxxCC"/>
    <property type="match status" value="1"/>
</dbReference>
<keyword evidence="2" id="KW-1185">Reference proteome</keyword>
<evidence type="ECO:0000313" key="1">
    <source>
        <dbReference type="EMBL" id="MBD7961213.1"/>
    </source>
</evidence>
<comment type="caution">
    <text evidence="1">The sequence shown here is derived from an EMBL/GenBank/DDBJ whole genome shotgun (WGS) entry which is preliminary data.</text>
</comment>